<evidence type="ECO:0000313" key="3">
    <source>
        <dbReference type="Proteomes" id="UP001476798"/>
    </source>
</evidence>
<reference evidence="2 3" key="1">
    <citation type="submission" date="2021-06" db="EMBL/GenBank/DDBJ databases">
        <authorList>
            <person name="Palmer J.M."/>
        </authorList>
    </citation>
    <scope>NUCLEOTIDE SEQUENCE [LARGE SCALE GENOMIC DNA]</scope>
    <source>
        <strain evidence="2 3">GA_2019</strain>
        <tissue evidence="2">Muscle</tissue>
    </source>
</reference>
<evidence type="ECO:0000256" key="1">
    <source>
        <dbReference type="SAM" id="MobiDB-lite"/>
    </source>
</evidence>
<protein>
    <submittedName>
        <fullName evidence="2">Uncharacterized protein</fullName>
    </submittedName>
</protein>
<feature type="region of interest" description="Disordered" evidence="1">
    <location>
        <begin position="1"/>
        <end position="34"/>
    </location>
</feature>
<feature type="compositionally biased region" description="Basic and acidic residues" evidence="1">
    <location>
        <begin position="1"/>
        <end position="19"/>
    </location>
</feature>
<name>A0ABV0MN22_9TELE</name>
<accession>A0ABV0MN22</accession>
<dbReference type="Proteomes" id="UP001476798">
    <property type="component" value="Unassembled WGS sequence"/>
</dbReference>
<comment type="caution">
    <text evidence="2">The sequence shown here is derived from an EMBL/GenBank/DDBJ whole genome shotgun (WGS) entry which is preliminary data.</text>
</comment>
<sequence length="80" mass="9132">MCESKSKQALSHQERKVLEESTTPHCSFHPVGQPVSRNAWDDGALSFRFERVLKPHFLPHVPSERMRTDIGPFMGTQLSI</sequence>
<dbReference type="EMBL" id="JAHRIO010003543">
    <property type="protein sequence ID" value="MEQ2159823.1"/>
    <property type="molecule type" value="Genomic_DNA"/>
</dbReference>
<organism evidence="2 3">
    <name type="scientific">Goodea atripinnis</name>
    <dbReference type="NCBI Taxonomy" id="208336"/>
    <lineage>
        <taxon>Eukaryota</taxon>
        <taxon>Metazoa</taxon>
        <taxon>Chordata</taxon>
        <taxon>Craniata</taxon>
        <taxon>Vertebrata</taxon>
        <taxon>Euteleostomi</taxon>
        <taxon>Actinopterygii</taxon>
        <taxon>Neopterygii</taxon>
        <taxon>Teleostei</taxon>
        <taxon>Neoteleostei</taxon>
        <taxon>Acanthomorphata</taxon>
        <taxon>Ovalentaria</taxon>
        <taxon>Atherinomorphae</taxon>
        <taxon>Cyprinodontiformes</taxon>
        <taxon>Goodeidae</taxon>
        <taxon>Goodea</taxon>
    </lineage>
</organism>
<proteinExistence type="predicted"/>
<gene>
    <name evidence="2" type="ORF">GOODEAATRI_027285</name>
</gene>
<keyword evidence="3" id="KW-1185">Reference proteome</keyword>
<evidence type="ECO:0000313" key="2">
    <source>
        <dbReference type="EMBL" id="MEQ2159823.1"/>
    </source>
</evidence>